<feature type="disulfide bond" evidence="8">
    <location>
        <begin position="399"/>
        <end position="409"/>
    </location>
</feature>
<dbReference type="InterPro" id="IPR056619">
    <property type="entry name" value="C8-3_MUC4"/>
</dbReference>
<dbReference type="InterPro" id="IPR051495">
    <property type="entry name" value="Epithelial_Barrier/Signaling"/>
</dbReference>
<feature type="compositionally biased region" description="Polar residues" evidence="9">
    <location>
        <begin position="555"/>
        <end position="588"/>
    </location>
</feature>
<comment type="subcellular location">
    <subcellularLocation>
        <location evidence="1">Membrane</location>
    </subcellularLocation>
</comment>
<evidence type="ECO:0000256" key="3">
    <source>
        <dbReference type="ARBA" id="ARBA00022692"/>
    </source>
</evidence>
<dbReference type="InterPro" id="IPR018097">
    <property type="entry name" value="EGF_Ca-bd_CS"/>
</dbReference>
<feature type="domain" description="EGF-like" evidence="10">
    <location>
        <begin position="346"/>
        <end position="394"/>
    </location>
</feature>
<dbReference type="InterPro" id="IPR049883">
    <property type="entry name" value="NOTCH1_EGF-like"/>
</dbReference>
<gene>
    <name evidence="12" type="ORF">OCTVUL_1B001869</name>
</gene>
<dbReference type="InterPro" id="IPR000152">
    <property type="entry name" value="EGF-type_Asp/Asn_hydroxyl_site"/>
</dbReference>
<organism evidence="12 13">
    <name type="scientific">Octopus vulgaris</name>
    <name type="common">Common octopus</name>
    <dbReference type="NCBI Taxonomy" id="6645"/>
    <lineage>
        <taxon>Eukaryota</taxon>
        <taxon>Metazoa</taxon>
        <taxon>Spiralia</taxon>
        <taxon>Lophotrochozoa</taxon>
        <taxon>Mollusca</taxon>
        <taxon>Cephalopoda</taxon>
        <taxon>Coleoidea</taxon>
        <taxon>Octopodiformes</taxon>
        <taxon>Octopoda</taxon>
        <taxon>Incirrata</taxon>
        <taxon>Octopodidae</taxon>
        <taxon>Octopus</taxon>
    </lineage>
</organism>
<accession>A0AA36F522</accession>
<dbReference type="Pfam" id="PF23263">
    <property type="entry name" value="C8-3_MUC4"/>
    <property type="match status" value="1"/>
</dbReference>
<dbReference type="PROSITE" id="PS00010">
    <property type="entry name" value="ASX_HYDROXYL"/>
    <property type="match status" value="2"/>
</dbReference>
<dbReference type="EMBL" id="OX597819">
    <property type="protein sequence ID" value="CAI9724669.1"/>
    <property type="molecule type" value="Genomic_DNA"/>
</dbReference>
<evidence type="ECO:0000259" key="11">
    <source>
        <dbReference type="PROSITE" id="PS51233"/>
    </source>
</evidence>
<feature type="domain" description="EGF-like" evidence="10">
    <location>
        <begin position="478"/>
        <end position="516"/>
    </location>
</feature>
<feature type="region of interest" description="Disordered" evidence="9">
    <location>
        <begin position="521"/>
        <end position="588"/>
    </location>
</feature>
<evidence type="ECO:0000256" key="5">
    <source>
        <dbReference type="ARBA" id="ARBA00022989"/>
    </source>
</evidence>
<dbReference type="PROSITE" id="PS01187">
    <property type="entry name" value="EGF_CA"/>
    <property type="match status" value="2"/>
</dbReference>
<comment type="caution">
    <text evidence="8">Lacks conserved residue(s) required for the propagation of feature annotation.</text>
</comment>
<evidence type="ECO:0000256" key="6">
    <source>
        <dbReference type="ARBA" id="ARBA00023136"/>
    </source>
</evidence>
<dbReference type="SMART" id="SM00181">
    <property type="entry name" value="EGF"/>
    <property type="match status" value="5"/>
</dbReference>
<dbReference type="InterPro" id="IPR001881">
    <property type="entry name" value="EGF-like_Ca-bd_dom"/>
</dbReference>
<keyword evidence="2 8" id="KW-0245">EGF-like domain</keyword>
<evidence type="ECO:0000256" key="2">
    <source>
        <dbReference type="ARBA" id="ARBA00022536"/>
    </source>
</evidence>
<dbReference type="PROSITE" id="PS01186">
    <property type="entry name" value="EGF_2"/>
    <property type="match status" value="2"/>
</dbReference>
<dbReference type="GO" id="GO:0005509">
    <property type="term" value="F:calcium ion binding"/>
    <property type="evidence" value="ECO:0007669"/>
    <property type="project" value="InterPro"/>
</dbReference>
<sequence>MKDFITNASAQVELAADEKTLVIYHNGIDKTSEFQSVSDYRLIDPDLFITRKNDSKDNQSVSLTFTSGVDVSVTVGIRMLTVTVSLPEGYKNTTLTSGLMGVYNDDKKDDLTTPNGTVLPETSSERDIFYMFGQRWAINTSLFKYQKGFSNADYTDTSFVPLFIDKTSAIYNKSLEICKADDNACIYDYIATGDESIAKATESLDKEATADFQAARNTAPEISGEETVKININETATAILNVRDAENNTITIEKQQGGEYFNFSKSGSDITLSIYLMHSNAVNISIVAQDDKNASSAEFVMSIVLCSGCSNHGSCREDNPVIRTENFILQSCDCNEEYAGDNCEDDFDGCSGNPCPGVGKCEDLKPDEHKAQNTSFRCDCPQGYVLNNATSRCQDEDECRKNKPCEHNCTNIVGSFTCSCQSGYQLNNTRCEKCDEDHFGDKCKGDCNICNEKSTERCDKVSGCICNEGWNGSTCETDIDECLNASVCSANEDCENQNGTYECKCQKGEHNLEKCHSLTNSGNGSVNASRSKYNPRSNDSANNRRSEHNLEKCHSLTNSGNGSVNASRSKYNPRSNDSANNRRSLQVDSTYIDNAPGWKKDNIGINKDFDWHEGPQQKSYFDYVLESEDQFKIKRPNIQIE</sequence>
<protein>
    <submittedName>
        <fullName evidence="12">Mucinmucin-4-like</fullName>
    </submittedName>
</protein>
<dbReference type="SMART" id="SM00179">
    <property type="entry name" value="EGF_CA"/>
    <property type="match status" value="3"/>
</dbReference>
<dbReference type="Pfam" id="PF07645">
    <property type="entry name" value="EGF_CA"/>
    <property type="match status" value="2"/>
</dbReference>
<dbReference type="GO" id="GO:0016020">
    <property type="term" value="C:membrane"/>
    <property type="evidence" value="ECO:0007669"/>
    <property type="project" value="UniProtKB-SubCell"/>
</dbReference>
<evidence type="ECO:0000256" key="7">
    <source>
        <dbReference type="ARBA" id="ARBA00023157"/>
    </source>
</evidence>
<dbReference type="Proteomes" id="UP001162480">
    <property type="component" value="Chromosome 6"/>
</dbReference>
<dbReference type="Gene3D" id="2.60.120.260">
    <property type="entry name" value="Galactose-binding domain-like"/>
    <property type="match status" value="1"/>
</dbReference>
<keyword evidence="5" id="KW-1133">Transmembrane helix</keyword>
<evidence type="ECO:0000313" key="12">
    <source>
        <dbReference type="EMBL" id="CAI9724669.1"/>
    </source>
</evidence>
<evidence type="ECO:0000256" key="4">
    <source>
        <dbReference type="ARBA" id="ARBA00022737"/>
    </source>
</evidence>
<proteinExistence type="predicted"/>
<evidence type="ECO:0000256" key="8">
    <source>
        <dbReference type="PROSITE-ProRule" id="PRU00076"/>
    </source>
</evidence>
<dbReference type="InterPro" id="IPR000742">
    <property type="entry name" value="EGF"/>
</dbReference>
<keyword evidence="13" id="KW-1185">Reference proteome</keyword>
<keyword evidence="7 8" id="KW-1015">Disulfide bond</keyword>
<feature type="domain" description="EGF-like" evidence="10">
    <location>
        <begin position="395"/>
        <end position="432"/>
    </location>
</feature>
<dbReference type="InterPro" id="IPR001846">
    <property type="entry name" value="VWF_type-D"/>
</dbReference>
<dbReference type="PANTHER" id="PTHR13802:SF52">
    <property type="entry name" value="MUCIN-4"/>
    <property type="match status" value="1"/>
</dbReference>
<dbReference type="PANTHER" id="PTHR13802">
    <property type="entry name" value="MUCIN 4-RELATED"/>
    <property type="match status" value="1"/>
</dbReference>
<dbReference type="InterPro" id="IPR009030">
    <property type="entry name" value="Growth_fac_rcpt_cys_sf"/>
</dbReference>
<dbReference type="PROSITE" id="PS50026">
    <property type="entry name" value="EGF_3"/>
    <property type="match status" value="3"/>
</dbReference>
<feature type="compositionally biased region" description="Basic and acidic residues" evidence="9">
    <location>
        <begin position="542"/>
        <end position="554"/>
    </location>
</feature>
<keyword evidence="4" id="KW-0677">Repeat</keyword>
<feature type="domain" description="VWFD" evidence="11">
    <location>
        <begin position="1"/>
        <end position="146"/>
    </location>
</feature>
<dbReference type="SUPFAM" id="SSF57184">
    <property type="entry name" value="Growth factor receptor domain"/>
    <property type="match status" value="1"/>
</dbReference>
<dbReference type="PROSITE" id="PS51233">
    <property type="entry name" value="VWFD"/>
    <property type="match status" value="1"/>
</dbReference>
<evidence type="ECO:0000256" key="9">
    <source>
        <dbReference type="SAM" id="MobiDB-lite"/>
    </source>
</evidence>
<dbReference type="Gene3D" id="2.10.25.10">
    <property type="entry name" value="Laminin"/>
    <property type="match status" value="3"/>
</dbReference>
<name>A0AA36F522_OCTVU</name>
<evidence type="ECO:0000313" key="13">
    <source>
        <dbReference type="Proteomes" id="UP001162480"/>
    </source>
</evidence>
<feature type="compositionally biased region" description="Polar residues" evidence="9">
    <location>
        <begin position="521"/>
        <end position="541"/>
    </location>
</feature>
<dbReference type="PROSITE" id="PS00022">
    <property type="entry name" value="EGF_1"/>
    <property type="match status" value="1"/>
</dbReference>
<reference evidence="12" key="1">
    <citation type="submission" date="2023-08" db="EMBL/GenBank/DDBJ databases">
        <authorList>
            <person name="Alioto T."/>
            <person name="Alioto T."/>
            <person name="Gomez Garrido J."/>
        </authorList>
    </citation>
    <scope>NUCLEOTIDE SEQUENCE</scope>
</reference>
<evidence type="ECO:0000259" key="10">
    <source>
        <dbReference type="PROSITE" id="PS50026"/>
    </source>
</evidence>
<dbReference type="CDD" id="cd00054">
    <property type="entry name" value="EGF_CA"/>
    <property type="match status" value="2"/>
</dbReference>
<keyword evidence="6" id="KW-0472">Membrane</keyword>
<dbReference type="AlphaFoldDB" id="A0AA36F522"/>
<evidence type="ECO:0000256" key="1">
    <source>
        <dbReference type="ARBA" id="ARBA00004370"/>
    </source>
</evidence>
<keyword evidence="3" id="KW-0812">Transmembrane</keyword>